<keyword evidence="4" id="KW-0812">Transmembrane</keyword>
<comment type="caution">
    <text evidence="5">The sequence shown here is derived from an EMBL/GenBank/DDBJ whole genome shotgun (WGS) entry which is preliminary data.</text>
</comment>
<evidence type="ECO:0000313" key="6">
    <source>
        <dbReference type="Proteomes" id="UP000825729"/>
    </source>
</evidence>
<feature type="region of interest" description="Disordered" evidence="3">
    <location>
        <begin position="1"/>
        <end position="45"/>
    </location>
</feature>
<dbReference type="PANTHER" id="PTHR31234">
    <property type="entry name" value="LATE EMBRYOGENESIS ABUNDANT (LEA) HYDROXYPROLINE-RICH GLYCOPROTEIN FAMILY"/>
    <property type="match status" value="1"/>
</dbReference>
<dbReference type="GO" id="GO:0005886">
    <property type="term" value="C:plasma membrane"/>
    <property type="evidence" value="ECO:0007669"/>
    <property type="project" value="TreeGrafter"/>
</dbReference>
<dbReference type="AlphaFoldDB" id="A0AAV7EGP5"/>
<evidence type="ECO:0000256" key="3">
    <source>
        <dbReference type="SAM" id="MobiDB-lite"/>
    </source>
</evidence>
<dbReference type="PANTHER" id="PTHR31234:SF42">
    <property type="entry name" value="LATE EMBRYOGENESIS ABUNDANT (LEA) HYDROXYPROLINE-RICH GLYCOPROTEIN FAMILY"/>
    <property type="match status" value="1"/>
</dbReference>
<sequence length="239" mass="27259">MHSDNESQNAEPESQQHRRQQQPPPQQHLLQQRQHPPHRKHALHTPVPRRTNKLTWFAAIFCALFWVLVIVSGLVVLIVYLVFRPRYPHFDISGATLNMAYLDTGTLLNADVTLLVNFTNLNKKVGISFSYVVIDLYFGKTLLASRSVDPFSQASQTANLANVHMVSSQVLLPVNEANQLRRLMESNSFVPFFVKGTFRTRSDYGSVFHYSYWLHGDCSIKLRVPPSGVLVSRICKTTR</sequence>
<evidence type="ECO:0008006" key="7">
    <source>
        <dbReference type="Google" id="ProtNLM"/>
    </source>
</evidence>
<keyword evidence="4" id="KW-1133">Transmembrane helix</keyword>
<evidence type="ECO:0000256" key="1">
    <source>
        <dbReference type="ARBA" id="ARBA00004370"/>
    </source>
</evidence>
<dbReference type="Proteomes" id="UP000825729">
    <property type="component" value="Unassembled WGS sequence"/>
</dbReference>
<feature type="compositionally biased region" description="Polar residues" evidence="3">
    <location>
        <begin position="1"/>
        <end position="13"/>
    </location>
</feature>
<keyword evidence="2 4" id="KW-0472">Membrane</keyword>
<feature type="transmembrane region" description="Helical" evidence="4">
    <location>
        <begin position="56"/>
        <end position="83"/>
    </location>
</feature>
<protein>
    <recommendedName>
        <fullName evidence="7">Late embryogenesis abundant protein LEA-2 subgroup domain-containing protein</fullName>
    </recommendedName>
</protein>
<reference evidence="5 6" key="1">
    <citation type="submission" date="2021-07" db="EMBL/GenBank/DDBJ databases">
        <title>The Aristolochia fimbriata genome: insights into angiosperm evolution, floral development and chemical biosynthesis.</title>
        <authorList>
            <person name="Jiao Y."/>
        </authorList>
    </citation>
    <scope>NUCLEOTIDE SEQUENCE [LARGE SCALE GENOMIC DNA]</scope>
    <source>
        <strain evidence="5">IBCAS-2021</strain>
        <tissue evidence="5">Leaf</tissue>
    </source>
</reference>
<evidence type="ECO:0000313" key="5">
    <source>
        <dbReference type="EMBL" id="KAG9447235.1"/>
    </source>
</evidence>
<name>A0AAV7EGP5_ARIFI</name>
<accession>A0AAV7EGP5</accession>
<dbReference type="InterPro" id="IPR044839">
    <property type="entry name" value="NDR1-like"/>
</dbReference>
<comment type="subcellular location">
    <subcellularLocation>
        <location evidence="1">Membrane</location>
    </subcellularLocation>
</comment>
<gene>
    <name evidence="5" type="ORF">H6P81_013363</name>
</gene>
<evidence type="ECO:0000256" key="4">
    <source>
        <dbReference type="SAM" id="Phobius"/>
    </source>
</evidence>
<dbReference type="EMBL" id="JAINDJ010000005">
    <property type="protein sequence ID" value="KAG9447235.1"/>
    <property type="molecule type" value="Genomic_DNA"/>
</dbReference>
<evidence type="ECO:0000256" key="2">
    <source>
        <dbReference type="ARBA" id="ARBA00023136"/>
    </source>
</evidence>
<keyword evidence="6" id="KW-1185">Reference proteome</keyword>
<dbReference type="GO" id="GO:0098542">
    <property type="term" value="P:defense response to other organism"/>
    <property type="evidence" value="ECO:0007669"/>
    <property type="project" value="InterPro"/>
</dbReference>
<organism evidence="5 6">
    <name type="scientific">Aristolochia fimbriata</name>
    <name type="common">White veined hardy Dutchman's pipe vine</name>
    <dbReference type="NCBI Taxonomy" id="158543"/>
    <lineage>
        <taxon>Eukaryota</taxon>
        <taxon>Viridiplantae</taxon>
        <taxon>Streptophyta</taxon>
        <taxon>Embryophyta</taxon>
        <taxon>Tracheophyta</taxon>
        <taxon>Spermatophyta</taxon>
        <taxon>Magnoliopsida</taxon>
        <taxon>Magnoliidae</taxon>
        <taxon>Piperales</taxon>
        <taxon>Aristolochiaceae</taxon>
        <taxon>Aristolochia</taxon>
    </lineage>
</organism>
<proteinExistence type="predicted"/>